<dbReference type="AlphaFoldDB" id="Q7VGM1"/>
<protein>
    <submittedName>
        <fullName evidence="1">Uncharacterized protein</fullName>
    </submittedName>
</protein>
<dbReference type="STRING" id="235279.HH_1300"/>
<dbReference type="RefSeq" id="WP_011116140.1">
    <property type="nucleotide sequence ID" value="NC_004917.1"/>
</dbReference>
<reference evidence="1 2" key="1">
    <citation type="journal article" date="2003" name="Proc. Natl. Acad. Sci. U.S.A.">
        <title>The complete genome sequence of the carcinogenic bacterium Helicobacter hepaticus.</title>
        <authorList>
            <person name="Suerbaum S."/>
            <person name="Josenhans C."/>
            <person name="Sterzenbach T."/>
            <person name="Drescher B."/>
            <person name="Brandt P."/>
            <person name="Bell M."/>
            <person name="Droege M."/>
            <person name="Fartmann B."/>
            <person name="Fischer H.-P."/>
            <person name="Ge Z."/>
            <person name="Hoerster A."/>
            <person name="Holland R."/>
            <person name="Klein K."/>
            <person name="Koenig J."/>
            <person name="Macko L."/>
            <person name="Mendz G.L."/>
            <person name="Nyakatura G."/>
            <person name="Schauer D.B."/>
            <person name="Shen Z."/>
            <person name="Weber J."/>
            <person name="Frosch M."/>
            <person name="Fox J.G."/>
        </authorList>
    </citation>
    <scope>NUCLEOTIDE SEQUENCE [LARGE SCALE GENOMIC DNA]</scope>
    <source>
        <strain evidence="2">ATCC 51449 / 3B1</strain>
    </source>
</reference>
<sequence length="40" mass="4436">MARKACNIIKDSYTHKISQSESTNPPPPTFIAYVLKPNSS</sequence>
<gene>
    <name evidence="1" type="ordered locus">HH_1300</name>
</gene>
<accession>Q7VGM1</accession>
<dbReference type="Proteomes" id="UP000002495">
    <property type="component" value="Chromosome"/>
</dbReference>
<dbReference type="KEGG" id="hhe:HH_1300"/>
<evidence type="ECO:0000313" key="1">
    <source>
        <dbReference type="EMBL" id="AAP77897.1"/>
    </source>
</evidence>
<dbReference type="EMBL" id="AE017125">
    <property type="protein sequence ID" value="AAP77897.1"/>
    <property type="molecule type" value="Genomic_DNA"/>
</dbReference>
<evidence type="ECO:0000313" key="2">
    <source>
        <dbReference type="Proteomes" id="UP000002495"/>
    </source>
</evidence>
<organism evidence="1 2">
    <name type="scientific">Helicobacter hepaticus (strain ATCC 51449 / 3B1)</name>
    <dbReference type="NCBI Taxonomy" id="235279"/>
    <lineage>
        <taxon>Bacteria</taxon>
        <taxon>Pseudomonadati</taxon>
        <taxon>Campylobacterota</taxon>
        <taxon>Epsilonproteobacteria</taxon>
        <taxon>Campylobacterales</taxon>
        <taxon>Helicobacteraceae</taxon>
        <taxon>Helicobacter</taxon>
    </lineage>
</organism>
<keyword evidence="2" id="KW-1185">Reference proteome</keyword>
<dbReference type="HOGENOM" id="CLU_3290609_0_0_7"/>
<name>Q7VGM1_HELHP</name>
<proteinExistence type="predicted"/>